<name>A0A6A4V3D9_AMPAM</name>
<feature type="region of interest" description="Disordered" evidence="1">
    <location>
        <begin position="490"/>
        <end position="525"/>
    </location>
</feature>
<feature type="compositionally biased region" description="Pro residues" evidence="1">
    <location>
        <begin position="509"/>
        <end position="522"/>
    </location>
</feature>
<accession>A0A6A4V3D9</accession>
<sequence>MKTHHLIRKMSGLAAQKGQGVKAASFGSHHWWRSVGFTCRSTSDSPTEKRRSRWGQTPQDVAKLETGAAVPVSTSPLWADQHESESPIPTERKEVRLTPNYQSASIVAESVSVSWQPAGEVRPVRRVVPALAVRRVGQDWSRLPSCYPERPPPPPQQRQQQQQLAPALQHIPLPSSNLRQVPIVDGPPPPPSKDFSLQRSLADSTISDSELTDDRLNDDLWNVAINSRTQPPPPPPPAPPKRLSLDERLAMEHGVPPPAPPQPDFLAAAAAGRQAALRPAPPPPPPPPPAPVAPAVPMSAPPPPLPQPVTPVAATAAVAAPSATVQHITETLARLTQQAAAAAAAPAPQANWYFPMYQPAGKRKKKEKRKKRKREKGDPEEESIAKRARKLSKRQKKLKEGVDAIIAGGDPSLPGADDEDRELLKEAMSEVPDMETAEYVASDAEGEEEEEEEQQEEPSRPRPPVPLPPADSVSSILVIDGFSKNRLEKRVGFADGYRPGEGSPSEGEPTPPPSPTSSPPPLRICRNGWPNIKLRVIRQILDADDEAVDPAPPPPPAESPPAQPYYYLGPAGALLLYMQPIDAEGPLAAGAAPAPCAEPLLAPQPPAMVSVG</sequence>
<evidence type="ECO:0000313" key="3">
    <source>
        <dbReference type="Proteomes" id="UP000440578"/>
    </source>
</evidence>
<dbReference type="EMBL" id="VIIS01002057">
    <property type="protein sequence ID" value="KAF0289156.1"/>
    <property type="molecule type" value="Genomic_DNA"/>
</dbReference>
<feature type="compositionally biased region" description="Low complexity" evidence="1">
    <location>
        <begin position="339"/>
        <end position="350"/>
    </location>
</feature>
<feature type="region of interest" description="Disordered" evidence="1">
    <location>
        <begin position="339"/>
        <end position="476"/>
    </location>
</feature>
<keyword evidence="3" id="KW-1185">Reference proteome</keyword>
<evidence type="ECO:0000256" key="1">
    <source>
        <dbReference type="SAM" id="MobiDB-lite"/>
    </source>
</evidence>
<feature type="compositionally biased region" description="Basic residues" evidence="1">
    <location>
        <begin position="361"/>
        <end position="374"/>
    </location>
</feature>
<dbReference type="Proteomes" id="UP000440578">
    <property type="component" value="Unassembled WGS sequence"/>
</dbReference>
<feature type="compositionally biased region" description="Basic residues" evidence="1">
    <location>
        <begin position="386"/>
        <end position="397"/>
    </location>
</feature>
<feature type="region of interest" description="Disordered" evidence="1">
    <location>
        <begin position="142"/>
        <end position="166"/>
    </location>
</feature>
<feature type="region of interest" description="Disordered" evidence="1">
    <location>
        <begin position="38"/>
        <end position="89"/>
    </location>
</feature>
<dbReference type="AlphaFoldDB" id="A0A6A4V3D9"/>
<feature type="compositionally biased region" description="Basic and acidic residues" evidence="1">
    <location>
        <begin position="80"/>
        <end position="89"/>
    </location>
</feature>
<proteinExistence type="predicted"/>
<feature type="compositionally biased region" description="Pro residues" evidence="1">
    <location>
        <begin position="230"/>
        <end position="240"/>
    </location>
</feature>
<feature type="compositionally biased region" description="Low complexity" evidence="1">
    <location>
        <begin position="157"/>
        <end position="166"/>
    </location>
</feature>
<feature type="compositionally biased region" description="Polar residues" evidence="1">
    <location>
        <begin position="195"/>
        <end position="209"/>
    </location>
</feature>
<feature type="region of interest" description="Disordered" evidence="1">
    <location>
        <begin position="543"/>
        <end position="563"/>
    </location>
</feature>
<evidence type="ECO:0000313" key="2">
    <source>
        <dbReference type="EMBL" id="KAF0289156.1"/>
    </source>
</evidence>
<feature type="compositionally biased region" description="Pro residues" evidence="1">
    <location>
        <begin position="550"/>
        <end position="563"/>
    </location>
</feature>
<organism evidence="2 3">
    <name type="scientific">Amphibalanus amphitrite</name>
    <name type="common">Striped barnacle</name>
    <name type="synonym">Balanus amphitrite</name>
    <dbReference type="NCBI Taxonomy" id="1232801"/>
    <lineage>
        <taxon>Eukaryota</taxon>
        <taxon>Metazoa</taxon>
        <taxon>Ecdysozoa</taxon>
        <taxon>Arthropoda</taxon>
        <taxon>Crustacea</taxon>
        <taxon>Multicrustacea</taxon>
        <taxon>Cirripedia</taxon>
        <taxon>Thoracica</taxon>
        <taxon>Thoracicalcarea</taxon>
        <taxon>Balanomorpha</taxon>
        <taxon>Balanoidea</taxon>
        <taxon>Balanidae</taxon>
        <taxon>Amphibalaninae</taxon>
        <taxon>Amphibalanus</taxon>
    </lineage>
</organism>
<gene>
    <name evidence="2" type="ORF">FJT64_012515</name>
</gene>
<feature type="compositionally biased region" description="Pro residues" evidence="1">
    <location>
        <begin position="279"/>
        <end position="303"/>
    </location>
</feature>
<comment type="caution">
    <text evidence="2">The sequence shown here is derived from an EMBL/GenBank/DDBJ whole genome shotgun (WGS) entry which is preliminary data.</text>
</comment>
<feature type="region of interest" description="Disordered" evidence="1">
    <location>
        <begin position="178"/>
        <end position="303"/>
    </location>
</feature>
<feature type="compositionally biased region" description="Low complexity" evidence="1">
    <location>
        <begin position="264"/>
        <end position="278"/>
    </location>
</feature>
<feature type="compositionally biased region" description="Acidic residues" evidence="1">
    <location>
        <begin position="444"/>
        <end position="456"/>
    </location>
</feature>
<dbReference type="OrthoDB" id="6406229at2759"/>
<protein>
    <submittedName>
        <fullName evidence="2">Uncharacterized protein</fullName>
    </submittedName>
</protein>
<reference evidence="2 3" key="1">
    <citation type="submission" date="2019-07" db="EMBL/GenBank/DDBJ databases">
        <title>Draft genome assembly of a fouling barnacle, Amphibalanus amphitrite (Darwin, 1854): The first reference genome for Thecostraca.</title>
        <authorList>
            <person name="Kim W."/>
        </authorList>
    </citation>
    <scope>NUCLEOTIDE SEQUENCE [LARGE SCALE GENOMIC DNA]</scope>
    <source>
        <strain evidence="2">SNU_AA5</strain>
        <tissue evidence="2">Soma without cirri and trophi</tissue>
    </source>
</reference>